<dbReference type="PROSITE" id="PS51900">
    <property type="entry name" value="CB"/>
    <property type="match status" value="1"/>
</dbReference>
<dbReference type="InterPro" id="IPR044068">
    <property type="entry name" value="CB"/>
</dbReference>
<proteinExistence type="predicted"/>
<evidence type="ECO:0000256" key="3">
    <source>
        <dbReference type="ARBA" id="ARBA00023172"/>
    </source>
</evidence>
<dbReference type="Proteomes" id="UP000471521">
    <property type="component" value="Unassembled WGS sequence"/>
</dbReference>
<organism evidence="8 9">
    <name type="scientific">Halobacterium bonnevillei</name>
    <dbReference type="NCBI Taxonomy" id="2692200"/>
    <lineage>
        <taxon>Archaea</taxon>
        <taxon>Methanobacteriati</taxon>
        <taxon>Methanobacteriota</taxon>
        <taxon>Stenosarchaea group</taxon>
        <taxon>Halobacteria</taxon>
        <taxon>Halobacteriales</taxon>
        <taxon>Halobacteriaceae</taxon>
        <taxon>Halobacterium</taxon>
    </lineage>
</organism>
<evidence type="ECO:0000313" key="8">
    <source>
        <dbReference type="EMBL" id="MXR22131.1"/>
    </source>
</evidence>
<keyword evidence="3" id="KW-0233">DNA recombination</keyword>
<dbReference type="OrthoDB" id="198497at2157"/>
<dbReference type="InterPro" id="IPR010998">
    <property type="entry name" value="Integrase_recombinase_N"/>
</dbReference>
<evidence type="ECO:0000259" key="6">
    <source>
        <dbReference type="PROSITE" id="PS51898"/>
    </source>
</evidence>
<dbReference type="EMBL" id="WUUU01000207">
    <property type="protein sequence ID" value="MXR22131.1"/>
    <property type="molecule type" value="Genomic_DNA"/>
</dbReference>
<comment type="caution">
    <text evidence="8">The sequence shown here is derived from an EMBL/GenBank/DDBJ whole genome shotgun (WGS) entry which is preliminary data.</text>
</comment>
<accession>A0A6B0SRG1</accession>
<evidence type="ECO:0000313" key="9">
    <source>
        <dbReference type="Proteomes" id="UP000471521"/>
    </source>
</evidence>
<dbReference type="CDD" id="cd00397">
    <property type="entry name" value="DNA_BRE_C"/>
    <property type="match status" value="1"/>
</dbReference>
<dbReference type="PANTHER" id="PTHR30349">
    <property type="entry name" value="PHAGE INTEGRASE-RELATED"/>
    <property type="match status" value="1"/>
</dbReference>
<keyword evidence="2 4" id="KW-0238">DNA-binding</keyword>
<protein>
    <submittedName>
        <fullName evidence="8">Tyrosine-type recombinase/integrase</fullName>
    </submittedName>
</protein>
<dbReference type="InterPro" id="IPR013762">
    <property type="entry name" value="Integrase-like_cat_sf"/>
</dbReference>
<dbReference type="InterPro" id="IPR011010">
    <property type="entry name" value="DNA_brk_join_enz"/>
</dbReference>
<evidence type="ECO:0000256" key="1">
    <source>
        <dbReference type="ARBA" id="ARBA00022908"/>
    </source>
</evidence>
<dbReference type="GO" id="GO:0006310">
    <property type="term" value="P:DNA recombination"/>
    <property type="evidence" value="ECO:0007669"/>
    <property type="project" value="UniProtKB-KW"/>
</dbReference>
<dbReference type="InterPro" id="IPR050090">
    <property type="entry name" value="Tyrosine_recombinase_XerCD"/>
</dbReference>
<name>A0A6B0SRG1_9EURY</name>
<feature type="compositionally biased region" description="Basic and acidic residues" evidence="5">
    <location>
        <begin position="10"/>
        <end position="19"/>
    </location>
</feature>
<dbReference type="Gene3D" id="1.10.150.130">
    <property type="match status" value="1"/>
</dbReference>
<evidence type="ECO:0000259" key="7">
    <source>
        <dbReference type="PROSITE" id="PS51900"/>
    </source>
</evidence>
<dbReference type="GO" id="GO:0003677">
    <property type="term" value="F:DNA binding"/>
    <property type="evidence" value="ECO:0007669"/>
    <property type="project" value="UniProtKB-UniRule"/>
</dbReference>
<evidence type="ECO:0000256" key="4">
    <source>
        <dbReference type="PROSITE-ProRule" id="PRU01248"/>
    </source>
</evidence>
<dbReference type="GO" id="GO:0015074">
    <property type="term" value="P:DNA integration"/>
    <property type="evidence" value="ECO:0007669"/>
    <property type="project" value="UniProtKB-KW"/>
</dbReference>
<feature type="domain" description="Core-binding (CB)" evidence="7">
    <location>
        <begin position="22"/>
        <end position="105"/>
    </location>
</feature>
<keyword evidence="9" id="KW-1185">Reference proteome</keyword>
<dbReference type="AlphaFoldDB" id="A0A6B0SRG1"/>
<feature type="region of interest" description="Disordered" evidence="5">
    <location>
        <begin position="1"/>
        <end position="23"/>
    </location>
</feature>
<keyword evidence="1" id="KW-0229">DNA integration</keyword>
<dbReference type="InterPro" id="IPR002104">
    <property type="entry name" value="Integrase_catalytic"/>
</dbReference>
<dbReference type="SUPFAM" id="SSF56349">
    <property type="entry name" value="DNA breaking-rejoining enzymes"/>
    <property type="match status" value="1"/>
</dbReference>
<reference evidence="8 9" key="1">
    <citation type="submission" date="2019-12" db="EMBL/GenBank/DDBJ databases">
        <title>Isolation and characterization of three novel carbon monoxide-oxidizing members of Halobacteria from salione crusts and soils.</title>
        <authorList>
            <person name="Myers M.R."/>
            <person name="King G.M."/>
        </authorList>
    </citation>
    <scope>NUCLEOTIDE SEQUENCE [LARGE SCALE GENOMIC DNA]</scope>
    <source>
        <strain evidence="8 9">PCN9</strain>
    </source>
</reference>
<sequence>MGGNGGVGVSERERQRTDPAEWEPAEAAHRYLRRRRADASEKSIDGWQYRLKLFTEWCESVGIQYVGDLKRYDLDEFYELRSAEIEPVTLEGEMYTLQTFVEFLEDLGAVEDGVSDAIRIPDLDPSERASDTKLATDDALALLRYYRNSDQRGRRGHALLELAWLTGARQGGLRALDLRDVHLNETPWVDFRHRPDTSTPLKNKIGGERPVALPEEVADVLRIYQRKYRYDVRDDHGRQPFLAARNGRPTENTIRNWCYMATQPCVHSECPHGKNRETCDWVDYTHSSKCPSSRSPHPVRTGAITWMLNRGWPPEDVAERVNASVQTIENHYDKADLSERRRRLRNRMEKRRRPLLDQLDISETNE</sequence>
<feature type="domain" description="Tyr recombinase" evidence="6">
    <location>
        <begin position="129"/>
        <end position="345"/>
    </location>
</feature>
<evidence type="ECO:0000256" key="5">
    <source>
        <dbReference type="SAM" id="MobiDB-lite"/>
    </source>
</evidence>
<dbReference type="PROSITE" id="PS51898">
    <property type="entry name" value="TYR_RECOMBINASE"/>
    <property type="match status" value="1"/>
</dbReference>
<dbReference type="Gene3D" id="1.10.443.10">
    <property type="entry name" value="Intergrase catalytic core"/>
    <property type="match status" value="1"/>
</dbReference>
<evidence type="ECO:0000256" key="2">
    <source>
        <dbReference type="ARBA" id="ARBA00023125"/>
    </source>
</evidence>
<dbReference type="PANTHER" id="PTHR30349:SF41">
    <property type="entry name" value="INTEGRASE_RECOMBINASE PROTEIN MJ0367-RELATED"/>
    <property type="match status" value="1"/>
</dbReference>
<gene>
    <name evidence="8" type="ORF">GRX66_16610</name>
</gene>